<organism evidence="2 3">
    <name type="scientific">Derxia gummosa DSM 723</name>
    <dbReference type="NCBI Taxonomy" id="1121388"/>
    <lineage>
        <taxon>Bacteria</taxon>
        <taxon>Pseudomonadati</taxon>
        <taxon>Pseudomonadota</taxon>
        <taxon>Betaproteobacteria</taxon>
        <taxon>Burkholderiales</taxon>
        <taxon>Alcaligenaceae</taxon>
        <taxon>Derxia</taxon>
    </lineage>
</organism>
<keyword evidence="2" id="KW-1185">Reference proteome</keyword>
<evidence type="ECO:0000256" key="1">
    <source>
        <dbReference type="SAM" id="Phobius"/>
    </source>
</evidence>
<reference evidence="3" key="1">
    <citation type="journal article" date="2010" name="J. Am. Chem. Soc.">
        <title>Fluostatins produced by the heterologous expression of a TAR reassembled environmental DNA derived type II PKS gene cluster.</title>
        <authorList>
            <person name="Feng Z."/>
            <person name="Kim J.H."/>
            <person name="Brady S.F."/>
        </authorList>
    </citation>
    <scope>NUCLEOTIDE SEQUENCE</scope>
</reference>
<sequence>MVAPGVLVTNARFVSGNQTIAMRNIAAVRSAVIVAKRFWTIVHAVVCGLLFLLALKLLADAAAIVSLPFFAVAGFLFIRSISAVAKCRDRYVVMVTTNAGESEALSSNNGLLIQNVEAAITKAIIARG</sequence>
<dbReference type="AlphaFoldDB" id="A0A8B6XB81"/>
<dbReference type="RefSeq" id="WP_169732499.1">
    <property type="nucleotide sequence ID" value="NZ_AXWS01000008.1"/>
</dbReference>
<protein>
    <submittedName>
        <fullName evidence="3">DUF6232 family protein</fullName>
    </submittedName>
</protein>
<keyword evidence="1" id="KW-0812">Transmembrane</keyword>
<keyword evidence="1" id="KW-0472">Membrane</keyword>
<feature type="transmembrane region" description="Helical" evidence="1">
    <location>
        <begin position="61"/>
        <end position="78"/>
    </location>
</feature>
<feature type="transmembrane region" description="Helical" evidence="1">
    <location>
        <begin position="38"/>
        <end position="55"/>
    </location>
</feature>
<name>A0A8B6XB81_9BURK</name>
<evidence type="ECO:0000313" key="3">
    <source>
        <dbReference type="RefSeq" id="WP_169732499.1"/>
    </source>
</evidence>
<proteinExistence type="predicted"/>
<dbReference type="Pfam" id="PF19744">
    <property type="entry name" value="DUF6232"/>
    <property type="match status" value="1"/>
</dbReference>
<reference evidence="3" key="2">
    <citation type="submission" date="2025-08" db="UniProtKB">
        <authorList>
            <consortium name="RefSeq"/>
        </authorList>
    </citation>
    <scope>IDENTIFICATION</scope>
</reference>
<dbReference type="Proteomes" id="UP000675920">
    <property type="component" value="Unplaced"/>
</dbReference>
<evidence type="ECO:0000313" key="2">
    <source>
        <dbReference type="Proteomes" id="UP000675920"/>
    </source>
</evidence>
<dbReference type="InterPro" id="IPR045629">
    <property type="entry name" value="DUF6232"/>
</dbReference>
<accession>A0A8B6XB81</accession>
<keyword evidence="1" id="KW-1133">Transmembrane helix</keyword>